<keyword evidence="6 7" id="KW-0472">Membrane</keyword>
<feature type="transmembrane region" description="Helical" evidence="7">
    <location>
        <begin position="224"/>
        <end position="248"/>
    </location>
</feature>
<evidence type="ECO:0000256" key="5">
    <source>
        <dbReference type="ARBA" id="ARBA00022989"/>
    </source>
</evidence>
<name>A0A1H0NJK0_9PSEU</name>
<sequence>MGGRGGLARWDFRLLWVGETSSKLGSAVTTVALPLVAVTHLNATTLQVALLEAAVWLPWLVVGLPAGALVDRWPSKPLMLLCNAVSATLLISVPVAVLFDALTMTQLTGVAFFAAVATVFFSTAYQRFLPAVVDTPDLPAANARMQGSESAAQVAGPSLGGLLAGAFGAATGLLADAVTFVVSSVCLLRIRSVQPRPEPVAKRSIVREIGEGLRYLVHDPYLRVIAAFSAATNLAGGMLQAVLVVFLVRSVGISEWTVGTFLSLVSLGGIAGAMAATWVSRRFGSARGLIICELCTAPFALLIPLTGPGAGLAFLVAGGVMTTAGVIAFNVIFGAFRAAYVPRHLLGRIVASTRFVNYGTLPVGAVLGGVLGTSLGLPATLWISAAGTAGAVLILFLGPIRTRRDLPVAAGELSGVRS</sequence>
<dbReference type="AlphaFoldDB" id="A0A1H0NJK0"/>
<feature type="transmembrane region" description="Helical" evidence="7">
    <location>
        <begin position="78"/>
        <end position="99"/>
    </location>
</feature>
<evidence type="ECO:0000256" key="4">
    <source>
        <dbReference type="ARBA" id="ARBA00022692"/>
    </source>
</evidence>
<evidence type="ECO:0000313" key="8">
    <source>
        <dbReference type="EMBL" id="SDO92829.1"/>
    </source>
</evidence>
<feature type="transmembrane region" description="Helical" evidence="7">
    <location>
        <begin position="260"/>
        <end position="279"/>
    </location>
</feature>
<dbReference type="STRING" id="504798.SAMN05421871_102423"/>
<dbReference type="GO" id="GO:0005886">
    <property type="term" value="C:plasma membrane"/>
    <property type="evidence" value="ECO:0007669"/>
    <property type="project" value="UniProtKB-SubCell"/>
</dbReference>
<evidence type="ECO:0000256" key="2">
    <source>
        <dbReference type="ARBA" id="ARBA00022448"/>
    </source>
</evidence>
<evidence type="ECO:0000313" key="9">
    <source>
        <dbReference type="Proteomes" id="UP000199651"/>
    </source>
</evidence>
<evidence type="ECO:0000256" key="3">
    <source>
        <dbReference type="ARBA" id="ARBA00022475"/>
    </source>
</evidence>
<feature type="transmembrane region" description="Helical" evidence="7">
    <location>
        <begin position="48"/>
        <end position="66"/>
    </location>
</feature>
<dbReference type="RefSeq" id="WP_228769905.1">
    <property type="nucleotide sequence ID" value="NZ_FNDV01000002.1"/>
</dbReference>
<dbReference type="SUPFAM" id="SSF103473">
    <property type="entry name" value="MFS general substrate transporter"/>
    <property type="match status" value="1"/>
</dbReference>
<reference evidence="9" key="1">
    <citation type="submission" date="2016-10" db="EMBL/GenBank/DDBJ databases">
        <authorList>
            <person name="Varghese N."/>
            <person name="Submissions S."/>
        </authorList>
    </citation>
    <scope>NUCLEOTIDE SEQUENCE [LARGE SCALE GENOMIC DNA]</scope>
    <source>
        <strain evidence="9">IBRC-M 10655</strain>
    </source>
</reference>
<proteinExistence type="predicted"/>
<keyword evidence="4 7" id="KW-0812">Transmembrane</keyword>
<keyword evidence="2" id="KW-0813">Transport</keyword>
<evidence type="ECO:0000256" key="1">
    <source>
        <dbReference type="ARBA" id="ARBA00004651"/>
    </source>
</evidence>
<evidence type="ECO:0000256" key="7">
    <source>
        <dbReference type="SAM" id="Phobius"/>
    </source>
</evidence>
<dbReference type="Proteomes" id="UP000199651">
    <property type="component" value="Unassembled WGS sequence"/>
</dbReference>
<dbReference type="InterPro" id="IPR036259">
    <property type="entry name" value="MFS_trans_sf"/>
</dbReference>
<evidence type="ECO:0000256" key="6">
    <source>
        <dbReference type="ARBA" id="ARBA00023136"/>
    </source>
</evidence>
<feature type="transmembrane region" description="Helical" evidence="7">
    <location>
        <begin position="162"/>
        <end position="188"/>
    </location>
</feature>
<feature type="transmembrane region" description="Helical" evidence="7">
    <location>
        <begin position="312"/>
        <end position="335"/>
    </location>
</feature>
<dbReference type="Pfam" id="PF05977">
    <property type="entry name" value="MFS_3"/>
    <property type="match status" value="1"/>
</dbReference>
<dbReference type="EMBL" id="FNJB01000005">
    <property type="protein sequence ID" value="SDO92829.1"/>
    <property type="molecule type" value="Genomic_DNA"/>
</dbReference>
<protein>
    <submittedName>
        <fullName evidence="8">Predicted arabinose efflux permease, MFS family</fullName>
    </submittedName>
</protein>
<dbReference type="Gene3D" id="1.20.1250.20">
    <property type="entry name" value="MFS general substrate transporter like domains"/>
    <property type="match status" value="1"/>
</dbReference>
<organism evidence="8 9">
    <name type="scientific">Actinokineospora alba</name>
    <dbReference type="NCBI Taxonomy" id="504798"/>
    <lineage>
        <taxon>Bacteria</taxon>
        <taxon>Bacillati</taxon>
        <taxon>Actinomycetota</taxon>
        <taxon>Actinomycetes</taxon>
        <taxon>Pseudonocardiales</taxon>
        <taxon>Pseudonocardiaceae</taxon>
        <taxon>Actinokineospora</taxon>
    </lineage>
</organism>
<dbReference type="PANTHER" id="PTHR23513">
    <property type="entry name" value="INTEGRAL MEMBRANE EFFLUX PROTEIN-RELATED"/>
    <property type="match status" value="1"/>
</dbReference>
<feature type="transmembrane region" description="Helical" evidence="7">
    <location>
        <begin position="355"/>
        <end position="373"/>
    </location>
</feature>
<comment type="subcellular location">
    <subcellularLocation>
        <location evidence="1">Cell membrane</location>
        <topology evidence="1">Multi-pass membrane protein</topology>
    </subcellularLocation>
</comment>
<gene>
    <name evidence="8" type="ORF">SAMN05192558_105373</name>
</gene>
<accession>A0A1H0NJK0</accession>
<keyword evidence="3" id="KW-1003">Cell membrane</keyword>
<feature type="transmembrane region" description="Helical" evidence="7">
    <location>
        <begin position="379"/>
        <end position="397"/>
    </location>
</feature>
<feature type="transmembrane region" description="Helical" evidence="7">
    <location>
        <begin position="286"/>
        <end position="306"/>
    </location>
</feature>
<dbReference type="PANTHER" id="PTHR23513:SF6">
    <property type="entry name" value="MAJOR FACILITATOR SUPERFAMILY ASSOCIATED DOMAIN-CONTAINING PROTEIN"/>
    <property type="match status" value="1"/>
</dbReference>
<dbReference type="CDD" id="cd06173">
    <property type="entry name" value="MFS_MefA_like"/>
    <property type="match status" value="1"/>
</dbReference>
<dbReference type="InterPro" id="IPR010290">
    <property type="entry name" value="TM_effector"/>
</dbReference>
<keyword evidence="9" id="KW-1185">Reference proteome</keyword>
<feature type="transmembrane region" description="Helical" evidence="7">
    <location>
        <begin position="106"/>
        <end position="125"/>
    </location>
</feature>
<keyword evidence="5 7" id="KW-1133">Transmembrane helix</keyword>